<dbReference type="Proteomes" id="UP000824072">
    <property type="component" value="Unassembled WGS sequence"/>
</dbReference>
<gene>
    <name evidence="1" type="ORF">IAB02_05895</name>
</gene>
<reference evidence="1" key="2">
    <citation type="journal article" date="2021" name="PeerJ">
        <title>Extensive microbial diversity within the chicken gut microbiome revealed by metagenomics and culture.</title>
        <authorList>
            <person name="Gilroy R."/>
            <person name="Ravi A."/>
            <person name="Getino M."/>
            <person name="Pursley I."/>
            <person name="Horton D.L."/>
            <person name="Alikhan N.F."/>
            <person name="Baker D."/>
            <person name="Gharbi K."/>
            <person name="Hall N."/>
            <person name="Watson M."/>
            <person name="Adriaenssens E.M."/>
            <person name="Foster-Nyarko E."/>
            <person name="Jarju S."/>
            <person name="Secka A."/>
            <person name="Antonio M."/>
            <person name="Oren A."/>
            <person name="Chaudhuri R.R."/>
            <person name="La Ragione R."/>
            <person name="Hildebrand F."/>
            <person name="Pallen M.J."/>
        </authorList>
    </citation>
    <scope>NUCLEOTIDE SEQUENCE</scope>
    <source>
        <strain evidence="1">ChiHcec3-11533</strain>
    </source>
</reference>
<proteinExistence type="predicted"/>
<protein>
    <submittedName>
        <fullName evidence="1">Uncharacterized protein</fullName>
    </submittedName>
</protein>
<organism evidence="1 2">
    <name type="scientific">Candidatus Pullichristensenella excrementigallinarum</name>
    <dbReference type="NCBI Taxonomy" id="2840907"/>
    <lineage>
        <taxon>Bacteria</taxon>
        <taxon>Bacillati</taxon>
        <taxon>Bacillota</taxon>
        <taxon>Clostridia</taxon>
        <taxon>Candidatus Pullichristensenella</taxon>
    </lineage>
</organism>
<comment type="caution">
    <text evidence="1">The sequence shown here is derived from an EMBL/GenBank/DDBJ whole genome shotgun (WGS) entry which is preliminary data.</text>
</comment>
<feature type="non-terminal residue" evidence="1">
    <location>
        <position position="76"/>
    </location>
</feature>
<dbReference type="Gene3D" id="2.30.30.40">
    <property type="entry name" value="SH3 Domains"/>
    <property type="match status" value="1"/>
</dbReference>
<dbReference type="AlphaFoldDB" id="A0A9D1LB46"/>
<dbReference type="EMBL" id="DVMU01000131">
    <property type="protein sequence ID" value="HIU34078.1"/>
    <property type="molecule type" value="Genomic_DNA"/>
</dbReference>
<evidence type="ECO:0000313" key="1">
    <source>
        <dbReference type="EMBL" id="HIU34078.1"/>
    </source>
</evidence>
<reference evidence="1" key="1">
    <citation type="submission" date="2020-10" db="EMBL/GenBank/DDBJ databases">
        <authorList>
            <person name="Gilroy R."/>
        </authorList>
    </citation>
    <scope>NUCLEOTIDE SEQUENCE</scope>
    <source>
        <strain evidence="1">ChiHcec3-11533</strain>
    </source>
</reference>
<evidence type="ECO:0000313" key="2">
    <source>
        <dbReference type="Proteomes" id="UP000824072"/>
    </source>
</evidence>
<accession>A0A9D1LB46</accession>
<name>A0A9D1LB46_9FIRM</name>
<sequence>MNSDPFEGFCAPANQRLSFRTGPNTAYVELFTMPQSTQVEVISMEEGNDVIWVLCRFRKDGNVYYGYTGLKRFNLS</sequence>